<protein>
    <submittedName>
        <fullName evidence="1">Uncharacterized protein</fullName>
    </submittedName>
</protein>
<comment type="caution">
    <text evidence="1">The sequence shown here is derived from an EMBL/GenBank/DDBJ whole genome shotgun (WGS) entry which is preliminary data.</text>
</comment>
<accession>A0ABQ9FVA3</accession>
<keyword evidence="2" id="KW-1185">Reference proteome</keyword>
<organism evidence="1 2">
    <name type="scientific">Tegillarca granosa</name>
    <name type="common">Malaysian cockle</name>
    <name type="synonym">Anadara granosa</name>
    <dbReference type="NCBI Taxonomy" id="220873"/>
    <lineage>
        <taxon>Eukaryota</taxon>
        <taxon>Metazoa</taxon>
        <taxon>Spiralia</taxon>
        <taxon>Lophotrochozoa</taxon>
        <taxon>Mollusca</taxon>
        <taxon>Bivalvia</taxon>
        <taxon>Autobranchia</taxon>
        <taxon>Pteriomorphia</taxon>
        <taxon>Arcoida</taxon>
        <taxon>Arcoidea</taxon>
        <taxon>Arcidae</taxon>
        <taxon>Tegillarca</taxon>
    </lineage>
</organism>
<dbReference type="EMBL" id="JARBDR010000181">
    <property type="protein sequence ID" value="KAJ8319633.1"/>
    <property type="molecule type" value="Genomic_DNA"/>
</dbReference>
<gene>
    <name evidence="1" type="ORF">KUTeg_002813</name>
</gene>
<evidence type="ECO:0000313" key="2">
    <source>
        <dbReference type="Proteomes" id="UP001217089"/>
    </source>
</evidence>
<reference evidence="1 2" key="1">
    <citation type="submission" date="2022-12" db="EMBL/GenBank/DDBJ databases">
        <title>Chromosome-level genome of Tegillarca granosa.</title>
        <authorList>
            <person name="Kim J."/>
        </authorList>
    </citation>
    <scope>NUCLEOTIDE SEQUENCE [LARGE SCALE GENOMIC DNA]</scope>
    <source>
        <strain evidence="1">Teg-2019</strain>
        <tissue evidence="1">Adductor muscle</tissue>
    </source>
</reference>
<dbReference type="Proteomes" id="UP001217089">
    <property type="component" value="Unassembled WGS sequence"/>
</dbReference>
<sequence>MSTPEECCCCTSVAAVNEKVISASIKCITEHEGFIVNCLNNYVLRRHTMNTFKRMVALGRINLFTSILYRYIAYDGFGTFLEERVDAYFQLVLL</sequence>
<proteinExistence type="predicted"/>
<evidence type="ECO:0000313" key="1">
    <source>
        <dbReference type="EMBL" id="KAJ8319633.1"/>
    </source>
</evidence>
<name>A0ABQ9FVA3_TEGGR</name>